<sequence length="213" mass="24490">MSFYTDYEHVKAPYSVRIVKFGCENCGRRWQSANGSLHDFQKCKNCYEKCYPSSYKIQAPNKRGNENRGTFQAHNTELCGRCERLGYPCMELGNALDEDNLLVTGADDEDVTLTKSNDLLSYVVEPKSKKGKKKTKSELAPKKSPVKSLNIVNSSSFEISNAEHFISLLKIDETVYYNKNDVMLDLSQYNYYNDEAKMYDDNFYSTFNVEDDQ</sequence>
<reference evidence="2" key="1">
    <citation type="submission" date="2013-05" db="EMBL/GenBank/DDBJ databases">
        <title>The Genome sequence of Mucor circinelloides f. circinelloides 1006PhL.</title>
        <authorList>
            <consortium name="The Broad Institute Genomics Platform"/>
            <person name="Cuomo C."/>
            <person name="Earl A."/>
            <person name="Findley K."/>
            <person name="Lee S.C."/>
            <person name="Walker B."/>
            <person name="Young S."/>
            <person name="Zeng Q."/>
            <person name="Gargeya S."/>
            <person name="Fitzgerald M."/>
            <person name="Haas B."/>
            <person name="Abouelleil A."/>
            <person name="Allen A.W."/>
            <person name="Alvarado L."/>
            <person name="Arachchi H.M."/>
            <person name="Berlin A.M."/>
            <person name="Chapman S.B."/>
            <person name="Gainer-Dewar J."/>
            <person name="Goldberg J."/>
            <person name="Griggs A."/>
            <person name="Gujja S."/>
            <person name="Hansen M."/>
            <person name="Howarth C."/>
            <person name="Imamovic A."/>
            <person name="Ireland A."/>
            <person name="Larimer J."/>
            <person name="McCowan C."/>
            <person name="Murphy C."/>
            <person name="Pearson M."/>
            <person name="Poon T.W."/>
            <person name="Priest M."/>
            <person name="Roberts A."/>
            <person name="Saif S."/>
            <person name="Shea T."/>
            <person name="Sisk P."/>
            <person name="Sykes S."/>
            <person name="Wortman J."/>
            <person name="Nusbaum C."/>
            <person name="Birren B."/>
        </authorList>
    </citation>
    <scope>NUCLEOTIDE SEQUENCE [LARGE SCALE GENOMIC DNA]</scope>
    <source>
        <strain evidence="2">1006PhL</strain>
    </source>
</reference>
<keyword evidence="2" id="KW-1185">Reference proteome</keyword>
<dbReference type="AlphaFoldDB" id="S2K7J3"/>
<dbReference type="OrthoDB" id="10038672at2759"/>
<name>S2K7J3_MUCC1</name>
<evidence type="ECO:0008006" key="3">
    <source>
        <dbReference type="Google" id="ProtNLM"/>
    </source>
</evidence>
<evidence type="ECO:0000313" key="1">
    <source>
        <dbReference type="EMBL" id="EPB88235.1"/>
    </source>
</evidence>
<dbReference type="InParanoid" id="S2K7J3"/>
<dbReference type="EMBL" id="KE123954">
    <property type="protein sequence ID" value="EPB88235.1"/>
    <property type="molecule type" value="Genomic_DNA"/>
</dbReference>
<evidence type="ECO:0000313" key="2">
    <source>
        <dbReference type="Proteomes" id="UP000014254"/>
    </source>
</evidence>
<dbReference type="OMA" id="GCENCGR"/>
<accession>S2K7J3</accession>
<organism evidence="1 2">
    <name type="scientific">Mucor circinelloides f. circinelloides (strain 1006PhL)</name>
    <name type="common">Mucormycosis agent</name>
    <name type="synonym">Calyptromyces circinelloides</name>
    <dbReference type="NCBI Taxonomy" id="1220926"/>
    <lineage>
        <taxon>Eukaryota</taxon>
        <taxon>Fungi</taxon>
        <taxon>Fungi incertae sedis</taxon>
        <taxon>Mucoromycota</taxon>
        <taxon>Mucoromycotina</taxon>
        <taxon>Mucoromycetes</taxon>
        <taxon>Mucorales</taxon>
        <taxon>Mucorineae</taxon>
        <taxon>Mucoraceae</taxon>
        <taxon>Mucor</taxon>
    </lineage>
</organism>
<protein>
    <recommendedName>
        <fullName evidence="3">Zinc-binding domain-containing protein</fullName>
    </recommendedName>
</protein>
<gene>
    <name evidence="1" type="ORF">HMPREF1544_04943</name>
</gene>
<dbReference type="Proteomes" id="UP000014254">
    <property type="component" value="Unassembled WGS sequence"/>
</dbReference>
<dbReference type="VEuPathDB" id="FungiDB:HMPREF1544_04943"/>
<proteinExistence type="predicted"/>